<protein>
    <submittedName>
        <fullName evidence="7">LysR family transcriptional regulator</fullName>
    </submittedName>
</protein>
<dbReference type="EMBL" id="CP047650">
    <property type="protein sequence ID" value="QHJ00219.1"/>
    <property type="molecule type" value="Genomic_DNA"/>
</dbReference>
<sequence>MELRHLRYFIAVAGALSFTRAAEKVHVTQSTLSHQIRQLEAELGQALFDRIGKRVVLTEAGDAFLAYAQRALQEIDQGMAELKSAARSMTGVLRIGTTHTFNLALLPDCVAVFLQRNPTVKVIVEELPADAIARGLEAGQLDFGIAYKPDAPGGLRFEPLFNEELVLVVAAGHALARRKRIRMIELHQQDLVLLPATFSTRRLLDDCFASAQCEPRVIAEMNTVAAMLSMVRKLPVGTIVAAHALPALAELRIVHLESPTPVRTPGVLFQEGVVPGRAARAFIGLLRREALAAGEPVPLRKAGPAPSGPARPAPRR</sequence>
<evidence type="ECO:0000256" key="1">
    <source>
        <dbReference type="ARBA" id="ARBA00009437"/>
    </source>
</evidence>
<dbReference type="InterPro" id="IPR005119">
    <property type="entry name" value="LysR_subst-bd"/>
</dbReference>
<comment type="similarity">
    <text evidence="1">Belongs to the LysR transcriptional regulatory family.</text>
</comment>
<dbReference type="PROSITE" id="PS50931">
    <property type="entry name" value="HTH_LYSR"/>
    <property type="match status" value="1"/>
</dbReference>
<gene>
    <name evidence="7" type="ORF">GT347_20885</name>
</gene>
<dbReference type="RefSeq" id="WP_160554029.1">
    <property type="nucleotide sequence ID" value="NZ_CP047650.1"/>
</dbReference>
<evidence type="ECO:0000313" key="8">
    <source>
        <dbReference type="Proteomes" id="UP000464787"/>
    </source>
</evidence>
<dbReference type="FunFam" id="1.10.10.10:FF:000001">
    <property type="entry name" value="LysR family transcriptional regulator"/>
    <property type="match status" value="1"/>
</dbReference>
<feature type="compositionally biased region" description="Pro residues" evidence="5">
    <location>
        <begin position="306"/>
        <end position="316"/>
    </location>
</feature>
<dbReference type="Pfam" id="PF00126">
    <property type="entry name" value="HTH_1"/>
    <property type="match status" value="1"/>
</dbReference>
<dbReference type="KEGG" id="xyk:GT347_20885"/>
<dbReference type="Proteomes" id="UP000464787">
    <property type="component" value="Chromosome"/>
</dbReference>
<dbReference type="InterPro" id="IPR050950">
    <property type="entry name" value="HTH-type_LysR_regulators"/>
</dbReference>
<keyword evidence="2" id="KW-0805">Transcription regulation</keyword>
<dbReference type="AlphaFoldDB" id="A0A857JBU0"/>
<dbReference type="InterPro" id="IPR036388">
    <property type="entry name" value="WH-like_DNA-bd_sf"/>
</dbReference>
<feature type="domain" description="HTH lysR-type" evidence="6">
    <location>
        <begin position="1"/>
        <end position="58"/>
    </location>
</feature>
<evidence type="ECO:0000259" key="6">
    <source>
        <dbReference type="PROSITE" id="PS50931"/>
    </source>
</evidence>
<dbReference type="Gene3D" id="3.40.190.290">
    <property type="match status" value="1"/>
</dbReference>
<evidence type="ECO:0000256" key="3">
    <source>
        <dbReference type="ARBA" id="ARBA00023125"/>
    </source>
</evidence>
<reference evidence="7 8" key="1">
    <citation type="submission" date="2020-01" db="EMBL/GenBank/DDBJ databases">
        <title>Genome sequencing of strain KACC 21265.</title>
        <authorList>
            <person name="Heo J."/>
            <person name="Kim S.-J."/>
            <person name="Kim J.-S."/>
            <person name="Hong S.-B."/>
            <person name="Kwon S.-W."/>
        </authorList>
    </citation>
    <scope>NUCLEOTIDE SEQUENCE [LARGE SCALE GENOMIC DNA]</scope>
    <source>
        <strain evidence="7 8">KACC 21265</strain>
    </source>
</reference>
<dbReference type="InterPro" id="IPR036390">
    <property type="entry name" value="WH_DNA-bd_sf"/>
</dbReference>
<feature type="region of interest" description="Disordered" evidence="5">
    <location>
        <begin position="296"/>
        <end position="316"/>
    </location>
</feature>
<dbReference type="SUPFAM" id="SSF53850">
    <property type="entry name" value="Periplasmic binding protein-like II"/>
    <property type="match status" value="1"/>
</dbReference>
<name>A0A857JBU0_9BURK</name>
<dbReference type="GO" id="GO:0005829">
    <property type="term" value="C:cytosol"/>
    <property type="evidence" value="ECO:0007669"/>
    <property type="project" value="TreeGrafter"/>
</dbReference>
<dbReference type="PRINTS" id="PR00039">
    <property type="entry name" value="HTHLYSR"/>
</dbReference>
<dbReference type="SUPFAM" id="SSF46785">
    <property type="entry name" value="Winged helix' DNA-binding domain"/>
    <property type="match status" value="1"/>
</dbReference>
<organism evidence="7 8">
    <name type="scientific">Xylophilus rhododendri</name>
    <dbReference type="NCBI Taxonomy" id="2697032"/>
    <lineage>
        <taxon>Bacteria</taxon>
        <taxon>Pseudomonadati</taxon>
        <taxon>Pseudomonadota</taxon>
        <taxon>Betaproteobacteria</taxon>
        <taxon>Burkholderiales</taxon>
        <taxon>Xylophilus</taxon>
    </lineage>
</organism>
<keyword evidence="3" id="KW-0238">DNA-binding</keyword>
<dbReference type="GO" id="GO:0003700">
    <property type="term" value="F:DNA-binding transcription factor activity"/>
    <property type="evidence" value="ECO:0007669"/>
    <property type="project" value="InterPro"/>
</dbReference>
<evidence type="ECO:0000313" key="7">
    <source>
        <dbReference type="EMBL" id="QHJ00219.1"/>
    </source>
</evidence>
<accession>A0A857JBU0</accession>
<dbReference type="Gene3D" id="1.10.10.10">
    <property type="entry name" value="Winged helix-like DNA-binding domain superfamily/Winged helix DNA-binding domain"/>
    <property type="match status" value="1"/>
</dbReference>
<keyword evidence="8" id="KW-1185">Reference proteome</keyword>
<keyword evidence="4" id="KW-0804">Transcription</keyword>
<proteinExistence type="inferred from homology"/>
<dbReference type="InterPro" id="IPR000847">
    <property type="entry name" value="LysR_HTH_N"/>
</dbReference>
<dbReference type="Pfam" id="PF03466">
    <property type="entry name" value="LysR_substrate"/>
    <property type="match status" value="1"/>
</dbReference>
<evidence type="ECO:0000256" key="4">
    <source>
        <dbReference type="ARBA" id="ARBA00023163"/>
    </source>
</evidence>
<evidence type="ECO:0000256" key="5">
    <source>
        <dbReference type="SAM" id="MobiDB-lite"/>
    </source>
</evidence>
<dbReference type="CDD" id="cd05466">
    <property type="entry name" value="PBP2_LTTR_substrate"/>
    <property type="match status" value="1"/>
</dbReference>
<evidence type="ECO:0000256" key="2">
    <source>
        <dbReference type="ARBA" id="ARBA00023015"/>
    </source>
</evidence>
<dbReference type="PANTHER" id="PTHR30419">
    <property type="entry name" value="HTH-TYPE TRANSCRIPTIONAL REGULATOR YBHD"/>
    <property type="match status" value="1"/>
</dbReference>
<dbReference type="GO" id="GO:0003677">
    <property type="term" value="F:DNA binding"/>
    <property type="evidence" value="ECO:0007669"/>
    <property type="project" value="UniProtKB-KW"/>
</dbReference>